<sequence length="39" mass="4984">MSEWQVKEDKAWFKKWWPKKTPKNHKFEKISLGEFFERQ</sequence>
<evidence type="ECO:0000313" key="2">
    <source>
        <dbReference type="EMBL" id="GAH06907.1"/>
    </source>
</evidence>
<reference evidence="1" key="1">
    <citation type="journal article" date="2014" name="Front. Microbiol.">
        <title>High frequency of phylogenetically diverse reductive dehalogenase-homologous genes in deep subseafloor sedimentary metagenomes.</title>
        <authorList>
            <person name="Kawai M."/>
            <person name="Futagami T."/>
            <person name="Toyoda A."/>
            <person name="Takaki Y."/>
            <person name="Nishi S."/>
            <person name="Hori S."/>
            <person name="Arai W."/>
            <person name="Tsubouchi T."/>
            <person name="Morono Y."/>
            <person name="Uchiyama I."/>
            <person name="Ito T."/>
            <person name="Fujiyama A."/>
            <person name="Inagaki F."/>
            <person name="Takami H."/>
        </authorList>
    </citation>
    <scope>NUCLEOTIDE SEQUENCE</scope>
    <source>
        <strain evidence="1">Expedition CK06-06</strain>
    </source>
</reference>
<protein>
    <submittedName>
        <fullName evidence="1">Uncharacterized protein</fullName>
    </submittedName>
</protein>
<accession>X1DF10</accession>
<dbReference type="EMBL" id="BART01032042">
    <property type="protein sequence ID" value="GAH06907.1"/>
    <property type="molecule type" value="Genomic_DNA"/>
</dbReference>
<comment type="caution">
    <text evidence="1">The sequence shown here is derived from an EMBL/GenBank/DDBJ whole genome shotgun (WGS) entry which is preliminary data.</text>
</comment>
<name>X1DF10_9ZZZZ</name>
<gene>
    <name evidence="1" type="ORF">S01H4_55503</name>
    <name evidence="2" type="ORF">S01H4_55505</name>
</gene>
<proteinExistence type="predicted"/>
<feature type="non-terminal residue" evidence="1">
    <location>
        <position position="39"/>
    </location>
</feature>
<evidence type="ECO:0000313" key="1">
    <source>
        <dbReference type="EMBL" id="GAH06905.1"/>
    </source>
</evidence>
<dbReference type="AlphaFoldDB" id="X1DF10"/>
<dbReference type="EMBL" id="BART01032042">
    <property type="protein sequence ID" value="GAH06905.1"/>
    <property type="molecule type" value="Genomic_DNA"/>
</dbReference>
<organism evidence="1">
    <name type="scientific">marine sediment metagenome</name>
    <dbReference type="NCBI Taxonomy" id="412755"/>
    <lineage>
        <taxon>unclassified sequences</taxon>
        <taxon>metagenomes</taxon>
        <taxon>ecological metagenomes</taxon>
    </lineage>
</organism>